<gene>
    <name evidence="1" type="ORF">FH972_011493</name>
</gene>
<reference evidence="1 2" key="1">
    <citation type="submission" date="2019-06" db="EMBL/GenBank/DDBJ databases">
        <title>A chromosomal-level reference genome of Carpinus fangiana (Coryloideae, Betulaceae).</title>
        <authorList>
            <person name="Yang X."/>
            <person name="Wang Z."/>
            <person name="Zhang L."/>
            <person name="Hao G."/>
            <person name="Liu J."/>
            <person name="Yang Y."/>
        </authorList>
    </citation>
    <scope>NUCLEOTIDE SEQUENCE [LARGE SCALE GENOMIC DNA]</scope>
    <source>
        <strain evidence="1">Cfa_2016G</strain>
        <tissue evidence="1">Leaf</tissue>
    </source>
</reference>
<sequence>MLTTTEMVARAQSPMLARARCSKESGGRLRGEIFSMVEASQIRGIASLQPVAASPDLQTRCLRQPLDSRSLDCRTAGTSKSLIPLAPQITGPPKTQTV</sequence>
<protein>
    <submittedName>
        <fullName evidence="1">Uncharacterized protein</fullName>
    </submittedName>
</protein>
<proteinExistence type="predicted"/>
<name>A0A660KUK9_9ROSI</name>
<dbReference type="Proteomes" id="UP000327013">
    <property type="component" value="Chromosome 4"/>
</dbReference>
<evidence type="ECO:0000313" key="2">
    <source>
        <dbReference type="Proteomes" id="UP000327013"/>
    </source>
</evidence>
<dbReference type="AlphaFoldDB" id="A0A660KUK9"/>
<evidence type="ECO:0000313" key="1">
    <source>
        <dbReference type="EMBL" id="KAE8039045.1"/>
    </source>
</evidence>
<accession>A0A660KUK9</accession>
<organism evidence="1 2">
    <name type="scientific">Carpinus fangiana</name>
    <dbReference type="NCBI Taxonomy" id="176857"/>
    <lineage>
        <taxon>Eukaryota</taxon>
        <taxon>Viridiplantae</taxon>
        <taxon>Streptophyta</taxon>
        <taxon>Embryophyta</taxon>
        <taxon>Tracheophyta</taxon>
        <taxon>Spermatophyta</taxon>
        <taxon>Magnoliopsida</taxon>
        <taxon>eudicotyledons</taxon>
        <taxon>Gunneridae</taxon>
        <taxon>Pentapetalae</taxon>
        <taxon>rosids</taxon>
        <taxon>fabids</taxon>
        <taxon>Fagales</taxon>
        <taxon>Betulaceae</taxon>
        <taxon>Carpinus</taxon>
    </lineage>
</organism>
<keyword evidence="2" id="KW-1185">Reference proteome</keyword>
<dbReference type="EMBL" id="CM017324">
    <property type="protein sequence ID" value="KAE8039045.1"/>
    <property type="molecule type" value="Genomic_DNA"/>
</dbReference>